<name>A0A382U2H6_9ZZZZ</name>
<dbReference type="AlphaFoldDB" id="A0A382U2H6"/>
<dbReference type="InterPro" id="IPR013429">
    <property type="entry name" value="Regulatory_FmdB_Zinc_ribbon"/>
</dbReference>
<dbReference type="NCBIfam" id="TIGR02605">
    <property type="entry name" value="CxxC_CxxC_SSSS"/>
    <property type="match status" value="1"/>
</dbReference>
<feature type="compositionally biased region" description="Low complexity" evidence="1">
    <location>
        <begin position="91"/>
        <end position="104"/>
    </location>
</feature>
<evidence type="ECO:0000259" key="2">
    <source>
        <dbReference type="SMART" id="SM00834"/>
    </source>
</evidence>
<feature type="domain" description="Putative regulatory protein FmdB zinc ribbon" evidence="2">
    <location>
        <begin position="2"/>
        <end position="42"/>
    </location>
</feature>
<reference evidence="3" key="1">
    <citation type="submission" date="2018-05" db="EMBL/GenBank/DDBJ databases">
        <authorList>
            <person name="Lanie J.A."/>
            <person name="Ng W.-L."/>
            <person name="Kazmierczak K.M."/>
            <person name="Andrzejewski T.M."/>
            <person name="Davidsen T.M."/>
            <person name="Wayne K.J."/>
            <person name="Tettelin H."/>
            <person name="Glass J.I."/>
            <person name="Rusch D."/>
            <person name="Podicherti R."/>
            <person name="Tsui H.-C.T."/>
            <person name="Winkler M.E."/>
        </authorList>
    </citation>
    <scope>NUCLEOTIDE SEQUENCE</scope>
</reference>
<dbReference type="PANTHER" id="PTHR34404:SF2">
    <property type="entry name" value="CONSERVED SERINE RICH PROTEIN"/>
    <property type="match status" value="1"/>
</dbReference>
<evidence type="ECO:0000256" key="1">
    <source>
        <dbReference type="SAM" id="MobiDB-lite"/>
    </source>
</evidence>
<feature type="region of interest" description="Disordered" evidence="1">
    <location>
        <begin position="61"/>
        <end position="111"/>
    </location>
</feature>
<dbReference type="SMART" id="SM00834">
    <property type="entry name" value="CxxC_CXXC_SSSS"/>
    <property type="match status" value="1"/>
</dbReference>
<gene>
    <name evidence="3" type="ORF">METZ01_LOCUS381334</name>
</gene>
<sequence>VPTYDYLCSNCAHQFEAFQSMSDDRLTTCPECKEDSLERLIGSGAGIVFKGSGFYETDYRSDSYKKASEADSKSGSSKKKDETSKSKDKNTSSSSDSSKSSGGTDSKKKEQ</sequence>
<dbReference type="EMBL" id="UINC01140999">
    <property type="protein sequence ID" value="SVD28480.1"/>
    <property type="molecule type" value="Genomic_DNA"/>
</dbReference>
<dbReference type="Pfam" id="PF09723">
    <property type="entry name" value="Zn_ribbon_8"/>
    <property type="match status" value="1"/>
</dbReference>
<accession>A0A382U2H6</accession>
<evidence type="ECO:0000313" key="3">
    <source>
        <dbReference type="EMBL" id="SVD28480.1"/>
    </source>
</evidence>
<feature type="compositionally biased region" description="Basic and acidic residues" evidence="1">
    <location>
        <begin position="61"/>
        <end position="90"/>
    </location>
</feature>
<organism evidence="3">
    <name type="scientific">marine metagenome</name>
    <dbReference type="NCBI Taxonomy" id="408172"/>
    <lineage>
        <taxon>unclassified sequences</taxon>
        <taxon>metagenomes</taxon>
        <taxon>ecological metagenomes</taxon>
    </lineage>
</organism>
<dbReference type="PANTHER" id="PTHR34404">
    <property type="entry name" value="REGULATORY PROTEIN, FMDB FAMILY"/>
    <property type="match status" value="1"/>
</dbReference>
<protein>
    <recommendedName>
        <fullName evidence="2">Putative regulatory protein FmdB zinc ribbon domain-containing protein</fullName>
    </recommendedName>
</protein>
<feature type="non-terminal residue" evidence="3">
    <location>
        <position position="1"/>
    </location>
</feature>
<proteinExistence type="predicted"/>